<keyword evidence="7" id="KW-1185">Reference proteome</keyword>
<keyword evidence="3" id="KW-0963">Cytoplasm</keyword>
<gene>
    <name evidence="6" type="ORF">IPMB12_01425</name>
</gene>
<protein>
    <submittedName>
        <fullName evidence="6">HPr family phosphocarrier protein</fullName>
    </submittedName>
</protein>
<proteinExistence type="inferred from homology"/>
<evidence type="ECO:0000259" key="5">
    <source>
        <dbReference type="PROSITE" id="PS51350"/>
    </source>
</evidence>
<dbReference type="EMBL" id="CP050253">
    <property type="protein sequence ID" value="QIQ20455.1"/>
    <property type="molecule type" value="Genomic_DNA"/>
</dbReference>
<evidence type="ECO:0000256" key="1">
    <source>
        <dbReference type="ARBA" id="ARBA00004496"/>
    </source>
</evidence>
<evidence type="ECO:0000256" key="2">
    <source>
        <dbReference type="ARBA" id="ARBA00010736"/>
    </source>
</evidence>
<dbReference type="Gene3D" id="3.30.1340.10">
    <property type="entry name" value="HPr-like"/>
    <property type="match status" value="1"/>
</dbReference>
<dbReference type="InterPro" id="IPR050399">
    <property type="entry name" value="HPr"/>
</dbReference>
<dbReference type="GO" id="GO:0005737">
    <property type="term" value="C:cytoplasm"/>
    <property type="evidence" value="ECO:0007669"/>
    <property type="project" value="UniProtKB-SubCell"/>
</dbReference>
<dbReference type="PANTHER" id="PTHR33705">
    <property type="entry name" value="PHOSPHOCARRIER PROTEIN HPR"/>
    <property type="match status" value="1"/>
</dbReference>
<keyword evidence="4" id="KW-0598">Phosphotransferase system</keyword>
<dbReference type="InParanoid" id="A0A6G9I8B7"/>
<dbReference type="InterPro" id="IPR035895">
    <property type="entry name" value="HPr-like_sf"/>
</dbReference>
<dbReference type="Pfam" id="PF00381">
    <property type="entry name" value="PTS-HPr"/>
    <property type="match status" value="1"/>
</dbReference>
<dbReference type="KEGG" id="orb:IPMB12_01425"/>
<evidence type="ECO:0000313" key="7">
    <source>
        <dbReference type="Proteomes" id="UP000501168"/>
    </source>
</evidence>
<sequence>MIEKTLIVRNHNGIHAKPAGMIVRIAGQYQASAELVFKGQTIDAKKIMQLMSFIIPGGAELKLICRGPDEKPLSDQLEALFADGFGEE</sequence>
<dbReference type="GO" id="GO:0009401">
    <property type="term" value="P:phosphoenolpyruvate-dependent sugar phosphotransferase system"/>
    <property type="evidence" value="ECO:0007669"/>
    <property type="project" value="UniProtKB-KW"/>
</dbReference>
<accession>A0A6G9I8B7</accession>
<dbReference type="FunCoup" id="A0A6G9I8B7">
    <property type="interactions" value="44"/>
</dbReference>
<comment type="similarity">
    <text evidence="2">Belongs to the HPr family.</text>
</comment>
<dbReference type="Proteomes" id="UP000501168">
    <property type="component" value="Chromosome"/>
</dbReference>
<dbReference type="PRINTS" id="PR00107">
    <property type="entry name" value="PHOSPHOCPHPR"/>
</dbReference>
<feature type="domain" description="HPr" evidence="5">
    <location>
        <begin position="1"/>
        <end position="88"/>
    </location>
</feature>
<evidence type="ECO:0000256" key="3">
    <source>
        <dbReference type="ARBA" id="ARBA00022490"/>
    </source>
</evidence>
<dbReference type="InterPro" id="IPR000032">
    <property type="entry name" value="HPr-like"/>
</dbReference>
<dbReference type="PANTHER" id="PTHR33705:SF2">
    <property type="entry name" value="PHOSPHOCARRIER PROTEIN NPR"/>
    <property type="match status" value="1"/>
</dbReference>
<name>A0A6G9I8B7_9GAMM</name>
<dbReference type="NCBIfam" id="TIGR01003">
    <property type="entry name" value="PTS_HPr_family"/>
    <property type="match status" value="1"/>
</dbReference>
<reference evidence="6 7" key="1">
    <citation type="submission" date="2020-03" db="EMBL/GenBank/DDBJ databases">
        <title>Complete genome sequence of Orbus sp. IPMB12 (BCRC 80908).</title>
        <authorList>
            <person name="Lo W.-S."/>
            <person name="Chang T.-H."/>
            <person name="Kuo C.-H."/>
        </authorList>
    </citation>
    <scope>NUCLEOTIDE SEQUENCE [LARGE SCALE GENOMIC DNA]</scope>
    <source>
        <strain evidence="6 7">IPMB12</strain>
    </source>
</reference>
<dbReference type="SUPFAM" id="SSF55594">
    <property type="entry name" value="HPr-like"/>
    <property type="match status" value="1"/>
</dbReference>
<organism evidence="6 7">
    <name type="scientific">Zophobihabitans entericus</name>
    <dbReference type="NCBI Taxonomy" id="1635327"/>
    <lineage>
        <taxon>Bacteria</taxon>
        <taxon>Pseudomonadati</taxon>
        <taxon>Pseudomonadota</taxon>
        <taxon>Gammaproteobacteria</taxon>
        <taxon>Orbales</taxon>
        <taxon>Orbaceae</taxon>
        <taxon>Zophobihabitans</taxon>
    </lineage>
</organism>
<comment type="subcellular location">
    <subcellularLocation>
        <location evidence="1">Cytoplasm</location>
    </subcellularLocation>
</comment>
<dbReference type="RefSeq" id="WP_166914226.1">
    <property type="nucleotide sequence ID" value="NZ_CP050253.1"/>
</dbReference>
<dbReference type="AlphaFoldDB" id="A0A6G9I8B7"/>
<evidence type="ECO:0000256" key="4">
    <source>
        <dbReference type="ARBA" id="ARBA00022683"/>
    </source>
</evidence>
<evidence type="ECO:0000313" key="6">
    <source>
        <dbReference type="EMBL" id="QIQ20455.1"/>
    </source>
</evidence>
<dbReference type="PROSITE" id="PS51350">
    <property type="entry name" value="PTS_HPR_DOM"/>
    <property type="match status" value="1"/>
</dbReference>